<dbReference type="RefSeq" id="WP_068259511.1">
    <property type="nucleotide sequence ID" value="NZ_LWSK01000010.1"/>
</dbReference>
<proteinExistence type="predicted"/>
<dbReference type="Proteomes" id="UP000322699">
    <property type="component" value="Unassembled WGS sequence"/>
</dbReference>
<reference evidence="2 3" key="1">
    <citation type="submission" date="2019-08" db="EMBL/GenBank/DDBJ databases">
        <title>Deep-cultivation of Planctomycetes and their phenomic and genomic characterization uncovers novel biology.</title>
        <authorList>
            <person name="Wiegand S."/>
            <person name="Jogler M."/>
            <person name="Boedeker C."/>
            <person name="Pinto D."/>
            <person name="Vollmers J."/>
            <person name="Rivas-Marin E."/>
            <person name="Kohn T."/>
            <person name="Peeters S.H."/>
            <person name="Heuer A."/>
            <person name="Rast P."/>
            <person name="Oberbeckmann S."/>
            <person name="Bunk B."/>
            <person name="Jeske O."/>
            <person name="Meyerdierks A."/>
            <person name="Storesund J.E."/>
            <person name="Kallscheuer N."/>
            <person name="Luecker S."/>
            <person name="Lage O.M."/>
            <person name="Pohl T."/>
            <person name="Merkel B.J."/>
            <person name="Hornburger P."/>
            <person name="Mueller R.-W."/>
            <person name="Bruemmer F."/>
            <person name="Labrenz M."/>
            <person name="Spormann A.M."/>
            <person name="Op Den Camp H."/>
            <person name="Overmann J."/>
            <person name="Amann R."/>
            <person name="Jetten M.S.M."/>
            <person name="Mascher T."/>
            <person name="Medema M.H."/>
            <person name="Devos D.P."/>
            <person name="Kaster A.-K."/>
            <person name="Ovreas L."/>
            <person name="Rohde M."/>
            <person name="Galperin M.Y."/>
            <person name="Jogler C."/>
        </authorList>
    </citation>
    <scope>NUCLEOTIDE SEQUENCE [LARGE SCALE GENOMIC DNA]</scope>
    <source>
        <strain evidence="2 3">LF1</strain>
    </source>
</reference>
<dbReference type="CDD" id="cd06260">
    <property type="entry name" value="DUF820-like"/>
    <property type="match status" value="1"/>
</dbReference>
<dbReference type="PANTHER" id="PTHR35400:SF3">
    <property type="entry name" value="SLL1072 PROTEIN"/>
    <property type="match status" value="1"/>
</dbReference>
<dbReference type="OrthoDB" id="9789502at2"/>
<comment type="caution">
    <text evidence="2">The sequence shown here is derived from an EMBL/GenBank/DDBJ whole genome shotgun (WGS) entry which is preliminary data.</text>
</comment>
<organism evidence="2 3">
    <name type="scientific">Rubripirellula obstinata</name>
    <dbReference type="NCBI Taxonomy" id="406547"/>
    <lineage>
        <taxon>Bacteria</taxon>
        <taxon>Pseudomonadati</taxon>
        <taxon>Planctomycetota</taxon>
        <taxon>Planctomycetia</taxon>
        <taxon>Pirellulales</taxon>
        <taxon>Pirellulaceae</taxon>
        <taxon>Rubripirellula</taxon>
    </lineage>
</organism>
<dbReference type="Pfam" id="PF05685">
    <property type="entry name" value="Uma2"/>
    <property type="match status" value="1"/>
</dbReference>
<dbReference type="PANTHER" id="PTHR35400">
    <property type="entry name" value="SLR1083 PROTEIN"/>
    <property type="match status" value="1"/>
</dbReference>
<gene>
    <name evidence="2" type="ORF">LF1_28190</name>
</gene>
<dbReference type="Gene3D" id="3.90.1570.10">
    <property type="entry name" value="tt1808, chain A"/>
    <property type="match status" value="1"/>
</dbReference>
<protein>
    <recommendedName>
        <fullName evidence="1">Putative restriction endonuclease domain-containing protein</fullName>
    </recommendedName>
</protein>
<evidence type="ECO:0000313" key="3">
    <source>
        <dbReference type="Proteomes" id="UP000322699"/>
    </source>
</evidence>
<sequence length="196" mass="21784">MSTTLHLSLKEYDQMVSRGAFDELNRKVELIRGEIIAMSPAGPIHDDLIEYLREWSGASIDRSEIQVRGQTGMDLPDLGSRPEPDVFWVTAKRYFDGHPTAKDTLLAIEVADSSLRTDRTTKADLYAEAGIGEYWVVDVQGRCIYVMREIATDNHYGWQRTITIGDELSPLAKPDAVLNVADLFGVAADPSKQAPS</sequence>
<accession>A0A5B1CL81</accession>
<feature type="domain" description="Putative restriction endonuclease" evidence="1">
    <location>
        <begin position="11"/>
        <end position="180"/>
    </location>
</feature>
<dbReference type="SUPFAM" id="SSF52980">
    <property type="entry name" value="Restriction endonuclease-like"/>
    <property type="match status" value="1"/>
</dbReference>
<dbReference type="EMBL" id="VRLW01000001">
    <property type="protein sequence ID" value="KAA1260280.1"/>
    <property type="molecule type" value="Genomic_DNA"/>
</dbReference>
<dbReference type="InterPro" id="IPR012296">
    <property type="entry name" value="Nuclease_put_TT1808"/>
</dbReference>
<dbReference type="InterPro" id="IPR011335">
    <property type="entry name" value="Restrct_endonuc-II-like"/>
</dbReference>
<evidence type="ECO:0000313" key="2">
    <source>
        <dbReference type="EMBL" id="KAA1260280.1"/>
    </source>
</evidence>
<name>A0A5B1CL81_9BACT</name>
<keyword evidence="3" id="KW-1185">Reference proteome</keyword>
<dbReference type="InterPro" id="IPR008538">
    <property type="entry name" value="Uma2"/>
</dbReference>
<dbReference type="AlphaFoldDB" id="A0A5B1CL81"/>
<evidence type="ECO:0000259" key="1">
    <source>
        <dbReference type="Pfam" id="PF05685"/>
    </source>
</evidence>